<sequence length="60" mass="6519">MGRGLLAEDRRRATTRAAPLPPPSRPLPGGDYCCGNSYGRVMISMPCPAGSMKYTPRPPW</sequence>
<keyword evidence="3" id="KW-1185">Reference proteome</keyword>
<proteinExistence type="predicted"/>
<dbReference type="Proteomes" id="UP001243364">
    <property type="component" value="Unassembled WGS sequence"/>
</dbReference>
<dbReference type="EMBL" id="JAUSYA010000001">
    <property type="protein sequence ID" value="MDQ0682129.1"/>
    <property type="molecule type" value="Genomic_DNA"/>
</dbReference>
<evidence type="ECO:0000313" key="2">
    <source>
        <dbReference type="EMBL" id="MDQ0682129.1"/>
    </source>
</evidence>
<evidence type="ECO:0000256" key="1">
    <source>
        <dbReference type="SAM" id="MobiDB-lite"/>
    </source>
</evidence>
<name>A0ABU0PUQ5_STRAH</name>
<organism evidence="2 3">
    <name type="scientific">Streptomyces achromogenes</name>
    <dbReference type="NCBI Taxonomy" id="67255"/>
    <lineage>
        <taxon>Bacteria</taxon>
        <taxon>Bacillati</taxon>
        <taxon>Actinomycetota</taxon>
        <taxon>Actinomycetes</taxon>
        <taxon>Kitasatosporales</taxon>
        <taxon>Streptomycetaceae</taxon>
        <taxon>Streptomyces</taxon>
    </lineage>
</organism>
<reference evidence="2 3" key="1">
    <citation type="submission" date="2023-07" db="EMBL/GenBank/DDBJ databases">
        <title>Comparative genomics of wheat-associated soil bacteria to identify genetic determinants of phenazine resistance.</title>
        <authorList>
            <person name="Mouncey N."/>
        </authorList>
    </citation>
    <scope>NUCLEOTIDE SEQUENCE [LARGE SCALE GENOMIC DNA]</scope>
    <source>
        <strain evidence="2 3">W4I19-2</strain>
    </source>
</reference>
<feature type="region of interest" description="Disordered" evidence="1">
    <location>
        <begin position="1"/>
        <end position="26"/>
    </location>
</feature>
<feature type="compositionally biased region" description="Basic and acidic residues" evidence="1">
    <location>
        <begin position="1"/>
        <end position="12"/>
    </location>
</feature>
<evidence type="ECO:0000313" key="3">
    <source>
        <dbReference type="Proteomes" id="UP001243364"/>
    </source>
</evidence>
<gene>
    <name evidence="2" type="ORF">QFZ56_001092</name>
</gene>
<protein>
    <submittedName>
        <fullName evidence="2">Uncharacterized protein</fullName>
    </submittedName>
</protein>
<comment type="caution">
    <text evidence="2">The sequence shown here is derived from an EMBL/GenBank/DDBJ whole genome shotgun (WGS) entry which is preliminary data.</text>
</comment>
<accession>A0ABU0PUQ5</accession>